<keyword evidence="3" id="KW-1185">Reference proteome</keyword>
<protein>
    <submittedName>
        <fullName evidence="2">Uncharacterized protein</fullName>
    </submittedName>
</protein>
<accession>A0AA88PBY1</accession>
<name>A0AA88PBY1_9TELE</name>
<feature type="region of interest" description="Disordered" evidence="1">
    <location>
        <begin position="140"/>
        <end position="159"/>
    </location>
</feature>
<evidence type="ECO:0000313" key="2">
    <source>
        <dbReference type="EMBL" id="KAK2881090.1"/>
    </source>
</evidence>
<gene>
    <name evidence="2" type="ORF">Q8A67_018358</name>
</gene>
<evidence type="ECO:0000256" key="1">
    <source>
        <dbReference type="SAM" id="MobiDB-lite"/>
    </source>
</evidence>
<dbReference type="Proteomes" id="UP001187343">
    <property type="component" value="Unassembled WGS sequence"/>
</dbReference>
<proteinExistence type="predicted"/>
<organism evidence="2 3">
    <name type="scientific">Cirrhinus molitorella</name>
    <name type="common">mud carp</name>
    <dbReference type="NCBI Taxonomy" id="172907"/>
    <lineage>
        <taxon>Eukaryota</taxon>
        <taxon>Metazoa</taxon>
        <taxon>Chordata</taxon>
        <taxon>Craniata</taxon>
        <taxon>Vertebrata</taxon>
        <taxon>Euteleostomi</taxon>
        <taxon>Actinopterygii</taxon>
        <taxon>Neopterygii</taxon>
        <taxon>Teleostei</taxon>
        <taxon>Ostariophysi</taxon>
        <taxon>Cypriniformes</taxon>
        <taxon>Cyprinidae</taxon>
        <taxon>Labeoninae</taxon>
        <taxon>Labeonini</taxon>
        <taxon>Cirrhinus</taxon>
    </lineage>
</organism>
<dbReference type="EMBL" id="JAUYZG010000018">
    <property type="protein sequence ID" value="KAK2881090.1"/>
    <property type="molecule type" value="Genomic_DNA"/>
</dbReference>
<comment type="caution">
    <text evidence="2">The sequence shown here is derived from an EMBL/GenBank/DDBJ whole genome shotgun (WGS) entry which is preliminary data.</text>
</comment>
<reference evidence="2" key="1">
    <citation type="submission" date="2023-08" db="EMBL/GenBank/DDBJ databases">
        <title>Chromosome-level Genome Assembly of mud carp (Cirrhinus molitorella).</title>
        <authorList>
            <person name="Liu H."/>
        </authorList>
    </citation>
    <scope>NUCLEOTIDE SEQUENCE</scope>
    <source>
        <strain evidence="2">Prfri</strain>
        <tissue evidence="2">Muscle</tissue>
    </source>
</reference>
<dbReference type="AlphaFoldDB" id="A0AA88PBY1"/>
<evidence type="ECO:0000313" key="3">
    <source>
        <dbReference type="Proteomes" id="UP001187343"/>
    </source>
</evidence>
<sequence length="159" mass="17918">MADLTECMKETESRAELIPPPCLRFVECRLTFGALLEFMASAWRLCKVIVLLLLEERMKGSQTAELRLSSEVCFSCRQMAQTEDASARCRQRVARGLLSRLEFRCLQAGTVDSQGIILSLQACHVKPWFLNMHRQGLGRTAGPINSPPTELHQLHSFVP</sequence>